<protein>
    <recommendedName>
        <fullName evidence="8">Protein kinase domain-containing protein</fullName>
    </recommendedName>
</protein>
<feature type="compositionally biased region" description="Polar residues" evidence="7">
    <location>
        <begin position="513"/>
        <end position="522"/>
    </location>
</feature>
<organism evidence="9 10">
    <name type="scientific">Entomortierella chlamydospora</name>
    <dbReference type="NCBI Taxonomy" id="101097"/>
    <lineage>
        <taxon>Eukaryota</taxon>
        <taxon>Fungi</taxon>
        <taxon>Fungi incertae sedis</taxon>
        <taxon>Mucoromycota</taxon>
        <taxon>Mortierellomycotina</taxon>
        <taxon>Mortierellomycetes</taxon>
        <taxon>Mortierellales</taxon>
        <taxon>Mortierellaceae</taxon>
        <taxon>Entomortierella</taxon>
    </lineage>
</organism>
<reference evidence="9" key="1">
    <citation type="journal article" date="2020" name="Fungal Divers.">
        <title>Resolving the Mortierellaceae phylogeny through synthesis of multi-gene phylogenetics and phylogenomics.</title>
        <authorList>
            <person name="Vandepol N."/>
            <person name="Liber J."/>
            <person name="Desiro A."/>
            <person name="Na H."/>
            <person name="Kennedy M."/>
            <person name="Barry K."/>
            <person name="Grigoriev I.V."/>
            <person name="Miller A.N."/>
            <person name="O'Donnell K."/>
            <person name="Stajich J.E."/>
            <person name="Bonito G."/>
        </authorList>
    </citation>
    <scope>NUCLEOTIDE SEQUENCE</scope>
    <source>
        <strain evidence="9">NRRL 2769</strain>
    </source>
</reference>
<evidence type="ECO:0000256" key="5">
    <source>
        <dbReference type="ARBA" id="ARBA00022840"/>
    </source>
</evidence>
<dbReference type="Gene3D" id="1.10.510.10">
    <property type="entry name" value="Transferase(Phosphotransferase) domain 1"/>
    <property type="match status" value="1"/>
</dbReference>
<comment type="caution">
    <text evidence="9">The sequence shown here is derived from an EMBL/GenBank/DDBJ whole genome shotgun (WGS) entry which is preliminary data.</text>
</comment>
<evidence type="ECO:0000256" key="2">
    <source>
        <dbReference type="ARBA" id="ARBA00022679"/>
    </source>
</evidence>
<evidence type="ECO:0000313" key="9">
    <source>
        <dbReference type="EMBL" id="KAG0009423.1"/>
    </source>
</evidence>
<feature type="region of interest" description="Disordered" evidence="7">
    <location>
        <begin position="807"/>
        <end position="845"/>
    </location>
</feature>
<dbReference type="Proteomes" id="UP000703661">
    <property type="component" value="Unassembled WGS sequence"/>
</dbReference>
<keyword evidence="5 6" id="KW-0067">ATP-binding</keyword>
<keyword evidence="2" id="KW-0808">Transferase</keyword>
<dbReference type="EMBL" id="JAAAID010001592">
    <property type="protein sequence ID" value="KAG0009423.1"/>
    <property type="molecule type" value="Genomic_DNA"/>
</dbReference>
<evidence type="ECO:0000256" key="6">
    <source>
        <dbReference type="PROSITE-ProRule" id="PRU10141"/>
    </source>
</evidence>
<dbReference type="PROSITE" id="PS00107">
    <property type="entry name" value="PROTEIN_KINASE_ATP"/>
    <property type="match status" value="1"/>
</dbReference>
<dbReference type="GO" id="GO:0035556">
    <property type="term" value="P:intracellular signal transduction"/>
    <property type="evidence" value="ECO:0007669"/>
    <property type="project" value="TreeGrafter"/>
</dbReference>
<feature type="region of interest" description="Disordered" evidence="7">
    <location>
        <begin position="492"/>
        <end position="793"/>
    </location>
</feature>
<feature type="region of interest" description="Disordered" evidence="7">
    <location>
        <begin position="312"/>
        <end position="344"/>
    </location>
</feature>
<dbReference type="Pfam" id="PF00069">
    <property type="entry name" value="Pkinase"/>
    <property type="match status" value="1"/>
</dbReference>
<keyword evidence="3 6" id="KW-0547">Nucleotide-binding</keyword>
<dbReference type="SUPFAM" id="SSF56112">
    <property type="entry name" value="Protein kinase-like (PK-like)"/>
    <property type="match status" value="1"/>
</dbReference>
<feature type="compositionally biased region" description="Polar residues" evidence="7">
    <location>
        <begin position="560"/>
        <end position="570"/>
    </location>
</feature>
<feature type="compositionally biased region" description="Basic residues" evidence="7">
    <location>
        <begin position="745"/>
        <end position="759"/>
    </location>
</feature>
<evidence type="ECO:0000256" key="4">
    <source>
        <dbReference type="ARBA" id="ARBA00022777"/>
    </source>
</evidence>
<accession>A0A9P6MPQ0</accession>
<dbReference type="GO" id="GO:0005524">
    <property type="term" value="F:ATP binding"/>
    <property type="evidence" value="ECO:0007669"/>
    <property type="project" value="UniProtKB-UniRule"/>
</dbReference>
<name>A0A9P6MPQ0_9FUNG</name>
<dbReference type="PANTHER" id="PTHR24346:SF110">
    <property type="entry name" value="NON-SPECIFIC SERINE_THREONINE PROTEIN KINASE"/>
    <property type="match status" value="1"/>
</dbReference>
<feature type="compositionally biased region" description="Polar residues" evidence="7">
    <location>
        <begin position="639"/>
        <end position="659"/>
    </location>
</feature>
<dbReference type="InterPro" id="IPR017441">
    <property type="entry name" value="Protein_kinase_ATP_BS"/>
</dbReference>
<evidence type="ECO:0000256" key="7">
    <source>
        <dbReference type="SAM" id="MobiDB-lite"/>
    </source>
</evidence>
<sequence length="1336" mass="145138">MPPTTRRGNMFGPYLLLQTLGEGEFAKVKLGMHADTGEEVAIKLIRRQSVDNTPRINKIGREISVLRTIRHPNIIALFDVIETDRYIGIVIEYASGGELFDHILAHRYLKERDACRLFAQLMSGVHYLHSKHIVHRDLKLENLLLDRNRNIIITDFGFANQFDSSSRDLMSTSCGSPCYAAPELVISDGLYVGSGVDIWSCGVILYAMLAGYLPFDDDPSNPDGDNINQLYNYILATTLVFPDHISPDARDLLKIMLVPDPAKRSNMKRIMAHQWLRPFAPMFQYTIEDLEAQAMARLNGTIWIPPRRVIPVDMGPKHPDTSDAVHSRRSPPRHSADEFKPRRHTIWVESVPDAAPAWEPRHQAGRHNGDSLVPTVDSSMDICEVDSVRDMDVSQRNSYNYDYGNSHNNHDLNHSHNQSYIHGHSQHHSLHQQRSQQESDMQSTPAEMMIIDQKPESEHMENVLEERQTLTQEQDTRYLGIALPEEVIVEAPPQGQSAHHGQSMPLSEPVSLATPSASSSIQAAARPAQMQNGDRPRTPEGRSVTVSTGSPKPSMHEPSPTVSRRSASQHNRARPTTIHGEPMPHTQSNSSSSSYYEQTAMPPFYQYPAHPSSEGIPKNRNSSQFQQHQQYTPPRHSEQPQSFGEAQSHAHTAPQSESQAVPRPRRRSVKAPSSSSPPVIPARRDSLVGASPPFHSPSSVRDVQQAHRALYEQTQVQTQAQSPPVAQARVQAQQPQLLSTNSAHTSHRSGGHAKTHRKGPSSSGRILNFLGSLSKRHGDHSSSHTAPSIPRSTRDSVLADIDGQQHCHSSFLPSASNLESGEFSPRSPTLTAQEQQQMHQQMQRRFAQISYDTQSSNHSQRGKRRKTLSLVAGSNERPPHLEQQRLQQQSLHHPLVMRPSPPLAVDASTSTTMHEQYTQATQADRSSGPAQRIMGWLRRKSVAKSVSERPYFDPLGEFRAPGPSSSYAPFNPANGSGRGASVVTHNASNPVSPRGDGANSAESNREGGSMHGVLHTPQTNGGVHAAVVAANVKQSLGSDENSAIISPLQALEEGRDPSLAALIQALPPNWTDSKLKVHSGAVELSSLSSRHPAEIMFDIKKVVLRLGMEIKSDSDFKIKCVRRKRKISGTSAQQAAAAAAAAASGAGANGGPASGGGALSVRSLLQGGLNRHSLHPGMVTTPDDGGSVLSSNMSVDRETWLYKRFSSGAAVGANSRVGASLGPTLSAANANAATSNINNNNAQDGARSGHPGSATGTLRQLPQVMNGSALSQGSSPNSGTAAGKEAGPMTDSVATEAVQEMYNGDSSSNSSNHAMMDGVIEQSSNSQNPSHIMGGM</sequence>
<proteinExistence type="predicted"/>
<feature type="compositionally biased region" description="Low complexity" evidence="7">
    <location>
        <begin position="832"/>
        <end position="845"/>
    </location>
</feature>
<feature type="compositionally biased region" description="Polar residues" evidence="7">
    <location>
        <begin position="807"/>
        <end position="819"/>
    </location>
</feature>
<keyword evidence="1" id="KW-0723">Serine/threonine-protein kinase</keyword>
<dbReference type="GO" id="GO:0004674">
    <property type="term" value="F:protein serine/threonine kinase activity"/>
    <property type="evidence" value="ECO:0007669"/>
    <property type="project" value="UniProtKB-KW"/>
</dbReference>
<feature type="compositionally biased region" description="Polar residues" evidence="7">
    <location>
        <begin position="619"/>
        <end position="632"/>
    </location>
</feature>
<dbReference type="InterPro" id="IPR008271">
    <property type="entry name" value="Ser/Thr_kinase_AS"/>
</dbReference>
<feature type="compositionally biased region" description="Low complexity" evidence="7">
    <location>
        <begin position="719"/>
        <end position="736"/>
    </location>
</feature>
<dbReference type="FunFam" id="1.10.510.10:FF:000636">
    <property type="entry name" value="Non-specific serine/threonine protein kinase"/>
    <property type="match status" value="1"/>
</dbReference>
<feature type="non-terminal residue" evidence="9">
    <location>
        <position position="1"/>
    </location>
</feature>
<dbReference type="PROSITE" id="PS00108">
    <property type="entry name" value="PROTEIN_KINASE_ST"/>
    <property type="match status" value="1"/>
</dbReference>
<feature type="region of interest" description="Disordered" evidence="7">
    <location>
        <begin position="397"/>
        <end position="443"/>
    </location>
</feature>
<gene>
    <name evidence="9" type="ORF">BGZ80_002407</name>
</gene>
<dbReference type="FunFam" id="3.30.200.20:FF:000003">
    <property type="entry name" value="Non-specific serine/threonine protein kinase"/>
    <property type="match status" value="1"/>
</dbReference>
<feature type="region of interest" description="Disordered" evidence="7">
    <location>
        <begin position="1236"/>
        <end position="1290"/>
    </location>
</feature>
<evidence type="ECO:0000259" key="8">
    <source>
        <dbReference type="PROSITE" id="PS50011"/>
    </source>
</evidence>
<evidence type="ECO:0000256" key="3">
    <source>
        <dbReference type="ARBA" id="ARBA00022741"/>
    </source>
</evidence>
<feature type="domain" description="Protein kinase" evidence="8">
    <location>
        <begin position="14"/>
        <end position="276"/>
    </location>
</feature>
<dbReference type="InterPro" id="IPR000719">
    <property type="entry name" value="Prot_kinase_dom"/>
</dbReference>
<evidence type="ECO:0000256" key="1">
    <source>
        <dbReference type="ARBA" id="ARBA00022527"/>
    </source>
</evidence>
<keyword evidence="4" id="KW-0418">Kinase</keyword>
<feature type="binding site" evidence="6">
    <location>
        <position position="43"/>
    </location>
    <ligand>
        <name>ATP</name>
        <dbReference type="ChEBI" id="CHEBI:30616"/>
    </ligand>
</feature>
<dbReference type="PROSITE" id="PS50011">
    <property type="entry name" value="PROTEIN_KINASE_DOM"/>
    <property type="match status" value="1"/>
</dbReference>
<dbReference type="PANTHER" id="PTHR24346">
    <property type="entry name" value="MAP/MICROTUBULE AFFINITY-REGULATING KINASE"/>
    <property type="match status" value="1"/>
</dbReference>
<feature type="compositionally biased region" description="Basic and acidic residues" evidence="7">
    <location>
        <begin position="315"/>
        <end position="326"/>
    </location>
</feature>
<feature type="compositionally biased region" description="Polar residues" evidence="7">
    <location>
        <begin position="1254"/>
        <end position="1280"/>
    </location>
</feature>
<feature type="region of interest" description="Disordered" evidence="7">
    <location>
        <begin position="976"/>
        <end position="1012"/>
    </location>
</feature>
<evidence type="ECO:0000313" key="10">
    <source>
        <dbReference type="Proteomes" id="UP000703661"/>
    </source>
</evidence>
<keyword evidence="10" id="KW-1185">Reference proteome</keyword>
<dbReference type="InterPro" id="IPR011009">
    <property type="entry name" value="Kinase-like_dom_sf"/>
</dbReference>
<dbReference type="GO" id="GO:0005737">
    <property type="term" value="C:cytoplasm"/>
    <property type="evidence" value="ECO:0007669"/>
    <property type="project" value="TreeGrafter"/>
</dbReference>
<dbReference type="SMART" id="SM00220">
    <property type="entry name" value="S_TKc"/>
    <property type="match status" value="1"/>
</dbReference>